<reference evidence="1" key="1">
    <citation type="submission" date="2018-05" db="EMBL/GenBank/DDBJ databases">
        <authorList>
            <person name="Lanie J.A."/>
            <person name="Ng W.-L."/>
            <person name="Kazmierczak K.M."/>
            <person name="Andrzejewski T.M."/>
            <person name="Davidsen T.M."/>
            <person name="Wayne K.J."/>
            <person name="Tettelin H."/>
            <person name="Glass J.I."/>
            <person name="Rusch D."/>
            <person name="Podicherti R."/>
            <person name="Tsui H.-C.T."/>
            <person name="Winkler M.E."/>
        </authorList>
    </citation>
    <scope>NUCLEOTIDE SEQUENCE</scope>
</reference>
<protein>
    <recommendedName>
        <fullName evidence="2">DUF5723 domain-containing protein</fullName>
    </recommendedName>
</protein>
<evidence type="ECO:0008006" key="2">
    <source>
        <dbReference type="Google" id="ProtNLM"/>
    </source>
</evidence>
<sequence>MVSLGGAYTTLADGVYAVGVNPANLAFQHDKPFMWQLATVNFGIGNNFFSMENLAAFSGKDLESQGKKGKNQIYDQLRDGFRIFGDAHV</sequence>
<proteinExistence type="predicted"/>
<accession>A0A381ZU75</accession>
<organism evidence="1">
    <name type="scientific">marine metagenome</name>
    <dbReference type="NCBI Taxonomy" id="408172"/>
    <lineage>
        <taxon>unclassified sequences</taxon>
        <taxon>metagenomes</taxon>
        <taxon>ecological metagenomes</taxon>
    </lineage>
</organism>
<feature type="non-terminal residue" evidence="1">
    <location>
        <position position="89"/>
    </location>
</feature>
<dbReference type="AlphaFoldDB" id="A0A381ZU75"/>
<dbReference type="EMBL" id="UINC01022678">
    <property type="protein sequence ID" value="SVA92790.1"/>
    <property type="molecule type" value="Genomic_DNA"/>
</dbReference>
<gene>
    <name evidence="1" type="ORF">METZ01_LOCUS145644</name>
</gene>
<name>A0A381ZU75_9ZZZZ</name>
<evidence type="ECO:0000313" key="1">
    <source>
        <dbReference type="EMBL" id="SVA92790.1"/>
    </source>
</evidence>